<keyword evidence="3" id="KW-0328">Glycosyltransferase</keyword>
<dbReference type="InterPro" id="IPR038731">
    <property type="entry name" value="RgtA/B/C-like"/>
</dbReference>
<feature type="transmembrane region" description="Helical" evidence="8">
    <location>
        <begin position="292"/>
        <end position="313"/>
    </location>
</feature>
<evidence type="ECO:0000256" key="7">
    <source>
        <dbReference type="ARBA" id="ARBA00023136"/>
    </source>
</evidence>
<dbReference type="PANTHER" id="PTHR33908">
    <property type="entry name" value="MANNOSYLTRANSFERASE YKCB-RELATED"/>
    <property type="match status" value="1"/>
</dbReference>
<feature type="transmembrane region" description="Helical" evidence="8">
    <location>
        <begin position="418"/>
        <end position="441"/>
    </location>
</feature>
<feature type="transmembrane region" description="Helical" evidence="8">
    <location>
        <begin position="223"/>
        <end position="248"/>
    </location>
</feature>
<evidence type="ECO:0000313" key="10">
    <source>
        <dbReference type="EMBL" id="KUO42628.1"/>
    </source>
</evidence>
<evidence type="ECO:0000256" key="2">
    <source>
        <dbReference type="ARBA" id="ARBA00022475"/>
    </source>
</evidence>
<dbReference type="InterPro" id="IPR050297">
    <property type="entry name" value="LipidA_mod_glycosyltrf_83"/>
</dbReference>
<dbReference type="STRING" id="1776334.APZ16_01800"/>
<dbReference type="Proteomes" id="UP000074294">
    <property type="component" value="Unassembled WGS sequence"/>
</dbReference>
<dbReference type="Pfam" id="PF13231">
    <property type="entry name" value="PMT_2"/>
    <property type="match status" value="1"/>
</dbReference>
<proteinExistence type="predicted"/>
<evidence type="ECO:0000256" key="4">
    <source>
        <dbReference type="ARBA" id="ARBA00022679"/>
    </source>
</evidence>
<keyword evidence="7 8" id="KW-0472">Membrane</keyword>
<dbReference type="PANTHER" id="PTHR33908:SF11">
    <property type="entry name" value="MEMBRANE PROTEIN"/>
    <property type="match status" value="1"/>
</dbReference>
<evidence type="ECO:0000256" key="5">
    <source>
        <dbReference type="ARBA" id="ARBA00022692"/>
    </source>
</evidence>
<protein>
    <recommendedName>
        <fullName evidence="9">Glycosyltransferase RgtA/B/C/D-like domain-containing protein</fullName>
    </recommendedName>
</protein>
<dbReference type="EMBL" id="LQMQ01000002">
    <property type="protein sequence ID" value="KUO42628.1"/>
    <property type="molecule type" value="Genomic_DNA"/>
</dbReference>
<evidence type="ECO:0000256" key="6">
    <source>
        <dbReference type="ARBA" id="ARBA00022989"/>
    </source>
</evidence>
<reference evidence="10 11" key="1">
    <citation type="journal article" date="2016" name="Nat. Microbiol.">
        <title>Genomic inference of the metabolism of cosmopolitan subsurface Archaea, Hadesarchaea.</title>
        <authorList>
            <person name="Baker B.J."/>
            <person name="Saw J.H."/>
            <person name="Lind A.E."/>
            <person name="Lazar C.S."/>
            <person name="Hinrichs K.-U."/>
            <person name="Teske A.P."/>
            <person name="Ettema T.J."/>
        </authorList>
    </citation>
    <scope>NUCLEOTIDE SEQUENCE [LARGE SCALE GENOMIC DNA]</scope>
</reference>
<keyword evidence="4" id="KW-0808">Transferase</keyword>
<feature type="domain" description="Glycosyltransferase RgtA/B/C/D-like" evidence="9">
    <location>
        <begin position="161"/>
        <end position="305"/>
    </location>
</feature>
<sequence>MMRLIKLDGADERRVICSILAVALTAAFSLFCFNLALQMQGTSGYVADETWYVLSSRNILREVFGVQPAYIDSEGRHNYTIFFQSYSALKEDNERFRNFIRNEFCGVVTKDYDKAVAISVATVEEIDPSAVFAAFPRVKVIQSGYFYPDVSGADSYKNAEHPPLVKYLIGISMLLLGDQPIVWRIPSIIAGSLALLVTYFLVSRLLNNEVVALLVFPFAFTDPVFRAMSSIAMLDIYVTLFLSLSMWFALRRDYFLSAFFLGLAATSKFTGVFSIAALFLLMLLRRSSLKKIIVYSFLFPFMIWFVFNSPLIFKWGLSGWIGEIQNGLRWFLTSRPPGPAVSDPWGWFVNQNPFTLNVSPDVFAAVNPAVYLIALVSLVITPYLSYKANRDAAVPALWFLFTFLGYVLVYLLGNRTMYSFYVVTLSTMAYALASVFLFYLLNYLESRT</sequence>
<keyword evidence="2" id="KW-1003">Cell membrane</keyword>
<name>A0A147K1K0_HADYE</name>
<feature type="transmembrane region" description="Helical" evidence="8">
    <location>
        <begin position="181"/>
        <end position="202"/>
    </location>
</feature>
<gene>
    <name evidence="10" type="ORF">APZ16_01800</name>
</gene>
<dbReference type="AlphaFoldDB" id="A0A147K1K0"/>
<evidence type="ECO:0000313" key="11">
    <source>
        <dbReference type="Proteomes" id="UP000074294"/>
    </source>
</evidence>
<keyword evidence="6 8" id="KW-1133">Transmembrane helix</keyword>
<keyword evidence="5 8" id="KW-0812">Transmembrane</keyword>
<evidence type="ECO:0000259" key="9">
    <source>
        <dbReference type="Pfam" id="PF13231"/>
    </source>
</evidence>
<accession>A0A147K1K0</accession>
<evidence type="ECO:0000256" key="3">
    <source>
        <dbReference type="ARBA" id="ARBA00022676"/>
    </source>
</evidence>
<dbReference type="GO" id="GO:0016763">
    <property type="term" value="F:pentosyltransferase activity"/>
    <property type="evidence" value="ECO:0007669"/>
    <property type="project" value="TreeGrafter"/>
</dbReference>
<evidence type="ECO:0000256" key="8">
    <source>
        <dbReference type="SAM" id="Phobius"/>
    </source>
</evidence>
<feature type="transmembrane region" description="Helical" evidence="8">
    <location>
        <begin position="254"/>
        <end position="280"/>
    </location>
</feature>
<feature type="transmembrane region" description="Helical" evidence="8">
    <location>
        <begin position="362"/>
        <end position="380"/>
    </location>
</feature>
<evidence type="ECO:0000256" key="1">
    <source>
        <dbReference type="ARBA" id="ARBA00004651"/>
    </source>
</evidence>
<feature type="transmembrane region" description="Helical" evidence="8">
    <location>
        <begin position="392"/>
        <end position="412"/>
    </location>
</feature>
<feature type="transmembrane region" description="Helical" evidence="8">
    <location>
        <begin position="15"/>
        <end position="37"/>
    </location>
</feature>
<comment type="caution">
    <text evidence="10">The sequence shown here is derived from an EMBL/GenBank/DDBJ whole genome shotgun (WGS) entry which is preliminary data.</text>
</comment>
<dbReference type="GO" id="GO:0008610">
    <property type="term" value="P:lipid biosynthetic process"/>
    <property type="evidence" value="ECO:0007669"/>
    <property type="project" value="UniProtKB-ARBA"/>
</dbReference>
<dbReference type="GO" id="GO:0005886">
    <property type="term" value="C:plasma membrane"/>
    <property type="evidence" value="ECO:0007669"/>
    <property type="project" value="UniProtKB-SubCell"/>
</dbReference>
<comment type="subcellular location">
    <subcellularLocation>
        <location evidence="1">Cell membrane</location>
        <topology evidence="1">Multi-pass membrane protein</topology>
    </subcellularLocation>
</comment>
<organism evidence="10 11">
    <name type="scientific">Hadarchaeum yellowstonense</name>
    <dbReference type="NCBI Taxonomy" id="1776334"/>
    <lineage>
        <taxon>Archaea</taxon>
        <taxon>Methanobacteriati</taxon>
        <taxon>Candidatus Hadarchaeota</taxon>
        <taxon>Candidatus Hadarchaeia</taxon>
        <taxon>Candidatus Hadarchaeales</taxon>
        <taxon>Candidatus Hadarchaeaceae</taxon>
        <taxon>Candidatus Hadarchaeum</taxon>
    </lineage>
</organism>